<dbReference type="Gene3D" id="1.10.510.10">
    <property type="entry name" value="Transferase(Phosphotransferase) domain 1"/>
    <property type="match status" value="2"/>
</dbReference>
<feature type="binding site" evidence="4">
    <location>
        <position position="750"/>
    </location>
    <ligand>
        <name>ATP</name>
        <dbReference type="ChEBI" id="CHEBI:30616"/>
    </ligand>
</feature>
<gene>
    <name evidence="7" type="ORF">M9Y10_020534</name>
    <name evidence="8" type="ORF">M9Y10_031490</name>
</gene>
<evidence type="ECO:0000256" key="5">
    <source>
        <dbReference type="SAM" id="MobiDB-lite"/>
    </source>
</evidence>
<dbReference type="InterPro" id="IPR017441">
    <property type="entry name" value="Protein_kinase_ATP_BS"/>
</dbReference>
<evidence type="ECO:0000259" key="6">
    <source>
        <dbReference type="PROSITE" id="PS50011"/>
    </source>
</evidence>
<dbReference type="InterPro" id="IPR011009">
    <property type="entry name" value="Kinase-like_dom_sf"/>
</dbReference>
<keyword evidence="1" id="KW-0418">Kinase</keyword>
<feature type="domain" description="Protein kinase" evidence="6">
    <location>
        <begin position="721"/>
        <end position="978"/>
    </location>
</feature>
<keyword evidence="2 4" id="KW-0547">Nucleotide-binding</keyword>
<dbReference type="InterPro" id="IPR001245">
    <property type="entry name" value="Ser-Thr/Tyr_kinase_cat_dom"/>
</dbReference>
<dbReference type="PANTHER" id="PTHR23257">
    <property type="entry name" value="SERINE-THREONINE PROTEIN KINASE"/>
    <property type="match status" value="1"/>
</dbReference>
<dbReference type="Gene3D" id="3.30.200.20">
    <property type="entry name" value="Phosphorylase Kinase, domain 1"/>
    <property type="match status" value="1"/>
</dbReference>
<proteinExistence type="predicted"/>
<name>A0ABR2GLY1_9EUKA</name>
<feature type="region of interest" description="Disordered" evidence="5">
    <location>
        <begin position="154"/>
        <end position="216"/>
    </location>
</feature>
<dbReference type="Proteomes" id="UP001470230">
    <property type="component" value="Unassembled WGS sequence"/>
</dbReference>
<evidence type="ECO:0000256" key="3">
    <source>
        <dbReference type="ARBA" id="ARBA00022840"/>
    </source>
</evidence>
<dbReference type="EMBL" id="JAPFFF010000050">
    <property type="protein sequence ID" value="KAK8839782.1"/>
    <property type="molecule type" value="Genomic_DNA"/>
</dbReference>
<evidence type="ECO:0000313" key="7">
    <source>
        <dbReference type="EMBL" id="KAK8834945.1"/>
    </source>
</evidence>
<feature type="domain" description="Protein kinase" evidence="6">
    <location>
        <begin position="229"/>
        <end position="499"/>
    </location>
</feature>
<evidence type="ECO:0000256" key="4">
    <source>
        <dbReference type="PROSITE-ProRule" id="PRU10141"/>
    </source>
</evidence>
<sequence>MIEEIVQKIDQIIQISGSVYVYTESCSCIVKVLTEVRSKIINFTDNSNENELALLLSNLNKLFSCIDTFTPIKWSQNTLQVPIIKPISDLKGLMESITENLQKLKIPMSNKYEISTECIANDLKSIYGIFADPARQNDQKVTEKLKEIEQQLDEMNHPLINTSQRNSSKRKNSSRGQHQQNANESKSSQDTSEDALYECSPNANEPQEEEEFSDFNNVQKYKLKKTDYTQEPKALYMNDRYIIYKGQMNSTKEDVTIMELNEENTTEEKFKRFVNVLTAVQHPNLESFVGYVESPKPFVVITRRNGEKLSYVLQQAKERMTKKQKSADSQDSTEEEHIELKEGYRTIIAFKVATAMAYLHSLNIIHRDLYSSNIMIDQTFNPRITNFANSRYLPEDLSLLSYRPNSTGNFKAPELFSTDVYNKSADVFTFGGLLYDLLTGSPPFSKLKAKKIEEKILANERPALPPETSDNLKKLITSCWAQDPKDRPSFSNIVDDMLTNEISFPNDDNTEITKQFYASKKIKNNDLNACIQLFRSIEHSISNCYAYMCESIRIRSLLYSYKFLLQTSSYATQDIIEDYDILTQLSNLRHSLENLLKTLNQMDADKWKEIALYFSVTEIPNDLRRYMEEIYIEMTQLGFNVTQYEFYNADLARDFRVAYSYFSKFEEDENNREKANVRMEEIHKFLEERDLDVNITQDEIDEKFKNLFSQFTNYQLNRSDFKLSKTLGNGVSATVKKAVQISTKKQVAIKEFKRDYMEDEDAVLLLRREIAFLVSLRHDYIVSFIGFNNDPGQNLWVVSEFVKNGELANAIKHKKLSQYQKTKIAFEIAEGMEYLHMKNVIHRDLKPGNILLDRDTPKITDFGYSRMNLSLTMTNKIGTAKYMAPEVIKGDTYDFKADVFSYSMILWELYTNGTVSPFPDAKDNSSIMEAIVNKTPLPFCLPISDHLKDLIQRCRSYEPQDRPSFTEIIEFMLDNSVVFNGCSPREREEFYEMKMNKREDLIKSLPSPANSTNLSLSTILTFS</sequence>
<dbReference type="Pfam" id="PF07714">
    <property type="entry name" value="PK_Tyr_Ser-Thr"/>
    <property type="match status" value="1"/>
</dbReference>
<evidence type="ECO:0000256" key="1">
    <source>
        <dbReference type="ARBA" id="ARBA00022527"/>
    </source>
</evidence>
<keyword evidence="9" id="KW-1185">Reference proteome</keyword>
<accession>A0ABR2GLY1</accession>
<dbReference type="InterPro" id="IPR050167">
    <property type="entry name" value="Ser_Thr_protein_kinase"/>
</dbReference>
<keyword evidence="1" id="KW-0808">Transferase</keyword>
<dbReference type="SMART" id="SM00220">
    <property type="entry name" value="S_TKc"/>
    <property type="match status" value="2"/>
</dbReference>
<dbReference type="CDD" id="cd13999">
    <property type="entry name" value="STKc_MAP3K-like"/>
    <property type="match status" value="1"/>
</dbReference>
<reference evidence="7 9" key="1">
    <citation type="submission" date="2024-04" db="EMBL/GenBank/DDBJ databases">
        <title>Tritrichomonas musculus Genome.</title>
        <authorList>
            <person name="Alves-Ferreira E."/>
            <person name="Grigg M."/>
            <person name="Lorenzi H."/>
            <person name="Galac M."/>
        </authorList>
    </citation>
    <scope>NUCLEOTIDE SEQUENCE [LARGE SCALE GENOMIC DNA]</scope>
    <source>
        <strain evidence="7 9">EAF2021</strain>
    </source>
</reference>
<dbReference type="Pfam" id="PF00069">
    <property type="entry name" value="Pkinase"/>
    <property type="match status" value="1"/>
</dbReference>
<dbReference type="PROSITE" id="PS00108">
    <property type="entry name" value="PROTEIN_KINASE_ST"/>
    <property type="match status" value="1"/>
</dbReference>
<dbReference type="EMBL" id="JAPFFF010000263">
    <property type="protein sequence ID" value="KAK8834945.1"/>
    <property type="molecule type" value="Genomic_DNA"/>
</dbReference>
<evidence type="ECO:0000313" key="8">
    <source>
        <dbReference type="EMBL" id="KAK8839782.1"/>
    </source>
</evidence>
<dbReference type="PROSITE" id="PS00107">
    <property type="entry name" value="PROTEIN_KINASE_ATP"/>
    <property type="match status" value="1"/>
</dbReference>
<dbReference type="InterPro" id="IPR008271">
    <property type="entry name" value="Ser/Thr_kinase_AS"/>
</dbReference>
<evidence type="ECO:0000256" key="2">
    <source>
        <dbReference type="ARBA" id="ARBA00022741"/>
    </source>
</evidence>
<evidence type="ECO:0000313" key="9">
    <source>
        <dbReference type="Proteomes" id="UP001470230"/>
    </source>
</evidence>
<keyword evidence="1" id="KW-0723">Serine/threonine-protein kinase</keyword>
<dbReference type="PRINTS" id="PR00109">
    <property type="entry name" value="TYRKINASE"/>
</dbReference>
<organism evidence="7 9">
    <name type="scientific">Tritrichomonas musculus</name>
    <dbReference type="NCBI Taxonomy" id="1915356"/>
    <lineage>
        <taxon>Eukaryota</taxon>
        <taxon>Metamonada</taxon>
        <taxon>Parabasalia</taxon>
        <taxon>Tritrichomonadida</taxon>
        <taxon>Tritrichomonadidae</taxon>
        <taxon>Tritrichomonas</taxon>
    </lineage>
</organism>
<comment type="caution">
    <text evidence="7">The sequence shown here is derived from an EMBL/GenBank/DDBJ whole genome shotgun (WGS) entry which is preliminary data.</text>
</comment>
<dbReference type="InterPro" id="IPR000719">
    <property type="entry name" value="Prot_kinase_dom"/>
</dbReference>
<feature type="compositionally biased region" description="Polar residues" evidence="5">
    <location>
        <begin position="176"/>
        <end position="190"/>
    </location>
</feature>
<dbReference type="PROSITE" id="PS50011">
    <property type="entry name" value="PROTEIN_KINASE_DOM"/>
    <property type="match status" value="2"/>
</dbReference>
<keyword evidence="3 4" id="KW-0067">ATP-binding</keyword>
<dbReference type="SUPFAM" id="SSF56112">
    <property type="entry name" value="Protein kinase-like (PK-like)"/>
    <property type="match status" value="2"/>
</dbReference>
<protein>
    <recommendedName>
        <fullName evidence="6">Protein kinase domain-containing protein</fullName>
    </recommendedName>
</protein>